<feature type="domain" description="BTB" evidence="2">
    <location>
        <begin position="221"/>
        <end position="283"/>
    </location>
</feature>
<evidence type="ECO:0000313" key="5">
    <source>
        <dbReference type="Proteomes" id="UP001562425"/>
    </source>
</evidence>
<sequence>MPKRSKKSSVSSGQRKPTTSVIRDTSYKWITFGFPEAQFTWVIDDFSVWVANRNQRRIAYSPEFPSEPGSTKWKLVFLIDEVQDSSEDVDTDTSDDDEVVTRDPARDEVISLYLLPVTECSERMEVEFDCTMYGNHQKIYVGGKLLEFTPDSDEVQIFRKQTSLVTCVKNRDDKLVISCRVAIRDVEEKRETSSSEDIQKFHVASANLNSDMEKLLNTEFGDVELVVGNRKFTAYKGILAARSTVFADMFQGRGKRFKVDDMEPAVFAEFLRYIYTDQVSDLDGMKFGLFSAGFRYNIGSLMRLCQDAILESLSLDNVADALKLGATCGDLELKHRALAFIWTGPMGLTKTRGWKELVVTHPQLVDEALEVLVKKLSLRTETIDTSSSGGRRNPTANMSSGVVVPRNFRLLEELEAGQKGVGDGTISWGLEKDDDMTLTHWTGMIIGPPRTPFENRMYSLKVECGERYPDDPPTLKFLSKININCINNQNGVVDNRMVPVLNRWNRDYTIKTILQEIRRIMTLKENLKLTQPPEGSCF</sequence>
<dbReference type="PROSITE" id="PS50097">
    <property type="entry name" value="BTB"/>
    <property type="match status" value="1"/>
</dbReference>
<reference evidence="4 5" key="1">
    <citation type="submission" date="2024-05" db="EMBL/GenBank/DDBJ databases">
        <title>Culex pipiens pipiens assembly and annotation.</title>
        <authorList>
            <person name="Alout H."/>
            <person name="Durand T."/>
        </authorList>
    </citation>
    <scope>NUCLEOTIDE SEQUENCE [LARGE SCALE GENOMIC DNA]</scope>
    <source>
        <strain evidence="4">HA-2024</strain>
        <tissue evidence="4">Whole body</tissue>
    </source>
</reference>
<dbReference type="InterPro" id="IPR000608">
    <property type="entry name" value="UBC"/>
</dbReference>
<accession>A0ABD1D0U7</accession>
<organism evidence="4 5">
    <name type="scientific">Culex pipiens pipiens</name>
    <name type="common">Northern house mosquito</name>
    <dbReference type="NCBI Taxonomy" id="38569"/>
    <lineage>
        <taxon>Eukaryota</taxon>
        <taxon>Metazoa</taxon>
        <taxon>Ecdysozoa</taxon>
        <taxon>Arthropoda</taxon>
        <taxon>Hexapoda</taxon>
        <taxon>Insecta</taxon>
        <taxon>Pterygota</taxon>
        <taxon>Neoptera</taxon>
        <taxon>Endopterygota</taxon>
        <taxon>Diptera</taxon>
        <taxon>Nematocera</taxon>
        <taxon>Culicoidea</taxon>
        <taxon>Culicidae</taxon>
        <taxon>Culicinae</taxon>
        <taxon>Culicini</taxon>
        <taxon>Culex</taxon>
        <taxon>Culex</taxon>
    </lineage>
</organism>
<evidence type="ECO:0000259" key="2">
    <source>
        <dbReference type="PROSITE" id="PS50097"/>
    </source>
</evidence>
<dbReference type="CDD" id="cd23807">
    <property type="entry name" value="UEV_UBE2V"/>
    <property type="match status" value="1"/>
</dbReference>
<dbReference type="Pfam" id="PF00179">
    <property type="entry name" value="UQ_con"/>
    <property type="match status" value="1"/>
</dbReference>
<evidence type="ECO:0000256" key="1">
    <source>
        <dbReference type="ARBA" id="ARBA00022786"/>
    </source>
</evidence>
<dbReference type="PROSITE" id="PS50127">
    <property type="entry name" value="UBC_2"/>
    <property type="match status" value="1"/>
</dbReference>
<comment type="caution">
    <text evidence="4">The sequence shown here is derived from an EMBL/GenBank/DDBJ whole genome shotgun (WGS) entry which is preliminary data.</text>
</comment>
<dbReference type="Gene3D" id="6.20.250.50">
    <property type="match status" value="1"/>
</dbReference>
<dbReference type="SUPFAM" id="SSF49599">
    <property type="entry name" value="TRAF domain-like"/>
    <property type="match status" value="1"/>
</dbReference>
<dbReference type="InterPro" id="IPR000210">
    <property type="entry name" value="BTB/POZ_dom"/>
</dbReference>
<dbReference type="Gene3D" id="3.30.710.10">
    <property type="entry name" value="Potassium Channel Kv1.1, Chain A"/>
    <property type="match status" value="1"/>
</dbReference>
<evidence type="ECO:0000259" key="3">
    <source>
        <dbReference type="PROSITE" id="PS50127"/>
    </source>
</evidence>
<dbReference type="PANTHER" id="PTHR24413">
    <property type="entry name" value="SPECKLE-TYPE POZ PROTEIN"/>
    <property type="match status" value="1"/>
</dbReference>
<dbReference type="SUPFAM" id="SSF54495">
    <property type="entry name" value="UBC-like"/>
    <property type="match status" value="1"/>
</dbReference>
<dbReference type="InterPro" id="IPR011333">
    <property type="entry name" value="SKP1/BTB/POZ_sf"/>
</dbReference>
<dbReference type="InterPro" id="IPR016135">
    <property type="entry name" value="UBQ-conjugating_enzyme/RWD"/>
</dbReference>
<dbReference type="SUPFAM" id="SSF54695">
    <property type="entry name" value="POZ domain"/>
    <property type="match status" value="1"/>
</dbReference>
<dbReference type="InterPro" id="IPR008974">
    <property type="entry name" value="TRAF-like"/>
</dbReference>
<name>A0ABD1D0U7_CULPP</name>
<dbReference type="AlphaFoldDB" id="A0ABD1D0U7"/>
<dbReference type="FunFam" id="3.10.110.10:FF:000026">
    <property type="entry name" value="Ubiquitin-conjugating enzyme E2 variant"/>
    <property type="match status" value="1"/>
</dbReference>
<evidence type="ECO:0000313" key="4">
    <source>
        <dbReference type="EMBL" id="KAL1386739.1"/>
    </source>
</evidence>
<proteinExistence type="predicted"/>
<keyword evidence="1" id="KW-0833">Ubl conjugation pathway</keyword>
<dbReference type="SMART" id="SM00225">
    <property type="entry name" value="BTB"/>
    <property type="match status" value="1"/>
</dbReference>
<keyword evidence="5" id="KW-1185">Reference proteome</keyword>
<dbReference type="Proteomes" id="UP001562425">
    <property type="component" value="Unassembled WGS sequence"/>
</dbReference>
<dbReference type="Pfam" id="PF00651">
    <property type="entry name" value="BTB"/>
    <property type="match status" value="1"/>
</dbReference>
<protein>
    <submittedName>
        <fullName evidence="4">Uncharacterized protein</fullName>
    </submittedName>
</protein>
<dbReference type="SMART" id="SM00212">
    <property type="entry name" value="UBCc"/>
    <property type="match status" value="1"/>
</dbReference>
<dbReference type="EMBL" id="JBEHCU010008216">
    <property type="protein sequence ID" value="KAL1386739.1"/>
    <property type="molecule type" value="Genomic_DNA"/>
</dbReference>
<gene>
    <name evidence="4" type="ORF">pipiens_003276</name>
</gene>
<dbReference type="Gene3D" id="3.10.110.10">
    <property type="entry name" value="Ubiquitin Conjugating Enzyme"/>
    <property type="match status" value="1"/>
</dbReference>
<dbReference type="Gene3D" id="2.60.210.10">
    <property type="entry name" value="Apoptosis, Tumor Necrosis Factor Receptor Associated Protein 2, Chain A"/>
    <property type="match status" value="1"/>
</dbReference>
<feature type="domain" description="UBC core" evidence="3">
    <location>
        <begin position="405"/>
        <end position="538"/>
    </location>
</feature>